<organism evidence="1 2">
    <name type="scientific">Aliidiomarina taiwanensis</name>
    <dbReference type="NCBI Taxonomy" id="946228"/>
    <lineage>
        <taxon>Bacteria</taxon>
        <taxon>Pseudomonadati</taxon>
        <taxon>Pseudomonadota</taxon>
        <taxon>Gammaproteobacteria</taxon>
        <taxon>Alteromonadales</taxon>
        <taxon>Idiomarinaceae</taxon>
        <taxon>Aliidiomarina</taxon>
    </lineage>
</organism>
<evidence type="ECO:0000313" key="1">
    <source>
        <dbReference type="EMBL" id="RUO42914.1"/>
    </source>
</evidence>
<accession>A0A432X7R0</accession>
<protein>
    <submittedName>
        <fullName evidence="1">Uncharacterized protein</fullName>
    </submittedName>
</protein>
<comment type="caution">
    <text evidence="1">The sequence shown here is derived from an EMBL/GenBank/DDBJ whole genome shotgun (WGS) entry which is preliminary data.</text>
</comment>
<evidence type="ECO:0000313" key="2">
    <source>
        <dbReference type="Proteomes" id="UP000286976"/>
    </source>
</evidence>
<keyword evidence="2" id="KW-1185">Reference proteome</keyword>
<sequence>MDMNQAHSGHTSHCPMHGKTAEPMAMQHDCCDGQTMPASLFDLCESMDCEQSCTPCFATSVATLEGLSFAVPLALAGALSPYQFSLQVVAPSLHTPPPNAT</sequence>
<dbReference type="Proteomes" id="UP000286976">
    <property type="component" value="Unassembled WGS sequence"/>
</dbReference>
<name>A0A432X7R0_9GAMM</name>
<gene>
    <name evidence="1" type="ORF">CWE15_05805</name>
</gene>
<dbReference type="AlphaFoldDB" id="A0A432X7R0"/>
<proteinExistence type="predicted"/>
<reference evidence="1 2" key="1">
    <citation type="journal article" date="2011" name="Front. Microbiol.">
        <title>Genomic signatures of strain selection and enhancement in Bacillus atrophaeus var. globigii, a historical biowarfare simulant.</title>
        <authorList>
            <person name="Gibbons H.S."/>
            <person name="Broomall S.M."/>
            <person name="McNew L.A."/>
            <person name="Daligault H."/>
            <person name="Chapman C."/>
            <person name="Bruce D."/>
            <person name="Karavis M."/>
            <person name="Krepps M."/>
            <person name="McGregor P.A."/>
            <person name="Hong C."/>
            <person name="Park K.H."/>
            <person name="Akmal A."/>
            <person name="Feldman A."/>
            <person name="Lin J.S."/>
            <person name="Chang W.E."/>
            <person name="Higgs B.W."/>
            <person name="Demirev P."/>
            <person name="Lindquist J."/>
            <person name="Liem A."/>
            <person name="Fochler E."/>
            <person name="Read T.D."/>
            <person name="Tapia R."/>
            <person name="Johnson S."/>
            <person name="Bishop-Lilly K.A."/>
            <person name="Detter C."/>
            <person name="Han C."/>
            <person name="Sozhamannan S."/>
            <person name="Rosenzweig C.N."/>
            <person name="Skowronski E.W."/>
        </authorList>
    </citation>
    <scope>NUCLEOTIDE SEQUENCE [LARGE SCALE GENOMIC DNA]</scope>
    <source>
        <strain evidence="1 2">AIT1</strain>
    </source>
</reference>
<dbReference type="EMBL" id="PIPQ01000002">
    <property type="protein sequence ID" value="RUO42914.1"/>
    <property type="molecule type" value="Genomic_DNA"/>
</dbReference>